<evidence type="ECO:0000256" key="2">
    <source>
        <dbReference type="SAM" id="MobiDB-lite"/>
    </source>
</evidence>
<dbReference type="PANTHER" id="PTHR47016">
    <property type="entry name" value="ATP-DEPENDENT CLP PROTEASE ATP-BINDING SUBUNIT CLPT1, CHLOROPLASTIC"/>
    <property type="match status" value="1"/>
</dbReference>
<proteinExistence type="predicted"/>
<name>A0ABV5YVC8_9ACTN</name>
<dbReference type="InterPro" id="IPR044217">
    <property type="entry name" value="CLPT1/2"/>
</dbReference>
<dbReference type="InterPro" id="IPR004176">
    <property type="entry name" value="Clp_R_N"/>
</dbReference>
<dbReference type="Proteomes" id="UP001589627">
    <property type="component" value="Unassembled WGS sequence"/>
</dbReference>
<protein>
    <submittedName>
        <fullName evidence="4">Clp protease N-terminal domain-containing protein</fullName>
    </submittedName>
</protein>
<feature type="region of interest" description="Disordered" evidence="2">
    <location>
        <begin position="95"/>
        <end position="115"/>
    </location>
</feature>
<dbReference type="GO" id="GO:0008233">
    <property type="term" value="F:peptidase activity"/>
    <property type="evidence" value="ECO:0007669"/>
    <property type="project" value="UniProtKB-KW"/>
</dbReference>
<feature type="compositionally biased region" description="Pro residues" evidence="2">
    <location>
        <begin position="217"/>
        <end position="230"/>
    </location>
</feature>
<dbReference type="EMBL" id="JBHLZP010000609">
    <property type="protein sequence ID" value="MFB9838970.1"/>
    <property type="molecule type" value="Genomic_DNA"/>
</dbReference>
<evidence type="ECO:0000313" key="5">
    <source>
        <dbReference type="Proteomes" id="UP001589627"/>
    </source>
</evidence>
<dbReference type="SUPFAM" id="SSF81923">
    <property type="entry name" value="Double Clp-N motif"/>
    <property type="match status" value="2"/>
</dbReference>
<accession>A0ABV5YVC8</accession>
<dbReference type="RefSeq" id="WP_378212051.1">
    <property type="nucleotide sequence ID" value="NZ_JBHLZP010000609.1"/>
</dbReference>
<dbReference type="Gene3D" id="1.10.1780.10">
    <property type="entry name" value="Clp, N-terminal domain"/>
    <property type="match status" value="2"/>
</dbReference>
<feature type="domain" description="Clp R" evidence="3">
    <location>
        <begin position="2"/>
        <end position="179"/>
    </location>
</feature>
<evidence type="ECO:0000259" key="3">
    <source>
        <dbReference type="PROSITE" id="PS51903"/>
    </source>
</evidence>
<reference evidence="4 5" key="1">
    <citation type="submission" date="2024-09" db="EMBL/GenBank/DDBJ databases">
        <authorList>
            <person name="Sun Q."/>
            <person name="Mori K."/>
        </authorList>
    </citation>
    <scope>NUCLEOTIDE SEQUENCE [LARGE SCALE GENOMIC DNA]</scope>
    <source>
        <strain evidence="4 5">TBRC 0563</strain>
    </source>
</reference>
<dbReference type="PROSITE" id="PS51903">
    <property type="entry name" value="CLP_R"/>
    <property type="match status" value="1"/>
</dbReference>
<comment type="caution">
    <text evidence="4">The sequence shown here is derived from an EMBL/GenBank/DDBJ whole genome shotgun (WGS) entry which is preliminary data.</text>
</comment>
<feature type="compositionally biased region" description="Low complexity" evidence="2">
    <location>
        <begin position="203"/>
        <end position="216"/>
    </location>
</feature>
<keyword evidence="4" id="KW-0378">Hydrolase</keyword>
<dbReference type="Pfam" id="PF02861">
    <property type="entry name" value="Clp_N"/>
    <property type="match status" value="2"/>
</dbReference>
<keyword evidence="5" id="KW-1185">Reference proteome</keyword>
<gene>
    <name evidence="4" type="ORF">ACFFNX_43175</name>
</gene>
<evidence type="ECO:0000313" key="4">
    <source>
        <dbReference type="EMBL" id="MFB9838970.1"/>
    </source>
</evidence>
<feature type="region of interest" description="Disordered" evidence="2">
    <location>
        <begin position="180"/>
        <end position="230"/>
    </location>
</feature>
<keyword evidence="1" id="KW-0677">Repeat</keyword>
<dbReference type="InterPro" id="IPR036628">
    <property type="entry name" value="Clp_N_dom_sf"/>
</dbReference>
<keyword evidence="4" id="KW-0645">Protease</keyword>
<sequence>MFERFTKDAREVVVRAQEEARLLHRPFVGTEHLLLAMLEAGDGPSAEALRDRGADPADVRRRIAGLVDGDALDPAALATLGIDLDEVRRVTEATFGPGALDSPGRRPPRQGHIPFDKGAKKALELSLREAVRLGHKSLGTGHLLLGLTREGEGMAARVLVASGVDLTALRDDVTHLISTEAACPPPAGNLTTRARPPGHSRHPASGPPAYATTSPTSSPPRRPAPHPPET</sequence>
<evidence type="ECO:0000256" key="1">
    <source>
        <dbReference type="PROSITE-ProRule" id="PRU01251"/>
    </source>
</evidence>
<dbReference type="GO" id="GO:0006508">
    <property type="term" value="P:proteolysis"/>
    <property type="evidence" value="ECO:0007669"/>
    <property type="project" value="UniProtKB-KW"/>
</dbReference>
<dbReference type="PANTHER" id="PTHR47016:SF5">
    <property type="entry name" value="CLP DOMAIN SUPERFAMILY PROTEIN"/>
    <property type="match status" value="1"/>
</dbReference>
<organism evidence="4 5">
    <name type="scientific">Actinoallomurus acaciae</name>
    <dbReference type="NCBI Taxonomy" id="502577"/>
    <lineage>
        <taxon>Bacteria</taxon>
        <taxon>Bacillati</taxon>
        <taxon>Actinomycetota</taxon>
        <taxon>Actinomycetes</taxon>
        <taxon>Streptosporangiales</taxon>
        <taxon>Thermomonosporaceae</taxon>
        <taxon>Actinoallomurus</taxon>
    </lineage>
</organism>